<dbReference type="AlphaFoldDB" id="A0AAW0TMV7"/>
<keyword evidence="3" id="KW-1185">Reference proteome</keyword>
<feature type="region of interest" description="Disordered" evidence="1">
    <location>
        <begin position="34"/>
        <end position="73"/>
    </location>
</feature>
<evidence type="ECO:0000313" key="3">
    <source>
        <dbReference type="Proteomes" id="UP001487740"/>
    </source>
</evidence>
<protein>
    <submittedName>
        <fullName evidence="2">Uncharacterized protein</fullName>
    </submittedName>
</protein>
<feature type="compositionally biased region" description="Basic and acidic residues" evidence="1">
    <location>
        <begin position="34"/>
        <end position="55"/>
    </location>
</feature>
<dbReference type="Proteomes" id="UP001487740">
    <property type="component" value="Unassembled WGS sequence"/>
</dbReference>
<dbReference type="EMBL" id="JARAKH010000028">
    <property type="protein sequence ID" value="KAK8388553.1"/>
    <property type="molecule type" value="Genomic_DNA"/>
</dbReference>
<name>A0AAW0TMV7_SCYPA</name>
<comment type="caution">
    <text evidence="2">The sequence shown here is derived from an EMBL/GenBank/DDBJ whole genome shotgun (WGS) entry which is preliminary data.</text>
</comment>
<reference evidence="2 3" key="1">
    <citation type="submission" date="2023-03" db="EMBL/GenBank/DDBJ databases">
        <title>High-quality genome of Scylla paramamosain provides insights in environmental adaptation.</title>
        <authorList>
            <person name="Zhang L."/>
        </authorList>
    </citation>
    <scope>NUCLEOTIDE SEQUENCE [LARGE SCALE GENOMIC DNA]</scope>
    <source>
        <strain evidence="2">LZ_2023a</strain>
        <tissue evidence="2">Muscle</tissue>
    </source>
</reference>
<sequence>MSSVVVVIERGVDRGSHPGALQVAAAKENYEDLGRTIKVRDNSSARRRPDPERRSQPGLALARTQPSLRFSPC</sequence>
<organism evidence="2 3">
    <name type="scientific">Scylla paramamosain</name>
    <name type="common">Mud crab</name>
    <dbReference type="NCBI Taxonomy" id="85552"/>
    <lineage>
        <taxon>Eukaryota</taxon>
        <taxon>Metazoa</taxon>
        <taxon>Ecdysozoa</taxon>
        <taxon>Arthropoda</taxon>
        <taxon>Crustacea</taxon>
        <taxon>Multicrustacea</taxon>
        <taxon>Malacostraca</taxon>
        <taxon>Eumalacostraca</taxon>
        <taxon>Eucarida</taxon>
        <taxon>Decapoda</taxon>
        <taxon>Pleocyemata</taxon>
        <taxon>Brachyura</taxon>
        <taxon>Eubrachyura</taxon>
        <taxon>Portunoidea</taxon>
        <taxon>Portunidae</taxon>
        <taxon>Portuninae</taxon>
        <taxon>Scylla</taxon>
    </lineage>
</organism>
<gene>
    <name evidence="2" type="ORF">O3P69_020500</name>
</gene>
<accession>A0AAW0TMV7</accession>
<evidence type="ECO:0000313" key="2">
    <source>
        <dbReference type="EMBL" id="KAK8388553.1"/>
    </source>
</evidence>
<feature type="compositionally biased region" description="Polar residues" evidence="1">
    <location>
        <begin position="64"/>
        <end position="73"/>
    </location>
</feature>
<proteinExistence type="predicted"/>
<evidence type="ECO:0000256" key="1">
    <source>
        <dbReference type="SAM" id="MobiDB-lite"/>
    </source>
</evidence>